<evidence type="ECO:0000313" key="1">
    <source>
        <dbReference type="EMBL" id="MCM2564464.1"/>
    </source>
</evidence>
<sequence>MNFSDLLSFSATAAVLTFALNQLVSIGKEIYNRSEKRKYQGLRLALKLERFAIDCAGLIHDQIAFINSHGSTGSPFSTLPTFELPEVEWNLFPLHLTNTVLSFENDIRDANASISFAIDYDSADDGTEEPSEQAGLCGYRASQLADLLRRKYDLGSPEAALHGWDRVSFLKDLHDKKLSHYHSMRGIQQ</sequence>
<name>A0ABT0WL60_9BURK</name>
<accession>A0ABT0WL60</accession>
<dbReference type="RefSeq" id="WP_251348442.1">
    <property type="nucleotide sequence ID" value="NZ_JAMQGR010000001.1"/>
</dbReference>
<dbReference type="Proteomes" id="UP001202243">
    <property type="component" value="Unassembled WGS sequence"/>
</dbReference>
<protein>
    <submittedName>
        <fullName evidence="1">Uncharacterized protein</fullName>
    </submittedName>
</protein>
<keyword evidence="2" id="KW-1185">Reference proteome</keyword>
<organism evidence="1 2">
    <name type="scientific">Janthinobacterium kumbetense</name>
    <dbReference type="NCBI Taxonomy" id="2950280"/>
    <lineage>
        <taxon>Bacteria</taxon>
        <taxon>Pseudomonadati</taxon>
        <taxon>Pseudomonadota</taxon>
        <taxon>Betaproteobacteria</taxon>
        <taxon>Burkholderiales</taxon>
        <taxon>Oxalobacteraceae</taxon>
        <taxon>Janthinobacterium</taxon>
    </lineage>
</organism>
<dbReference type="EMBL" id="JAMQGR010000001">
    <property type="protein sequence ID" value="MCM2564464.1"/>
    <property type="molecule type" value="Genomic_DNA"/>
</dbReference>
<evidence type="ECO:0000313" key="2">
    <source>
        <dbReference type="Proteomes" id="UP001202243"/>
    </source>
</evidence>
<reference evidence="1 2" key="1">
    <citation type="submission" date="2022-06" db="EMBL/GenBank/DDBJ databases">
        <title>Janthinobacterium kumbetensis sp. nov., isolated from spring water in Turkey.</title>
        <authorList>
            <person name="Inan Bektas K."/>
            <person name="Belduz A.A."/>
            <person name="Canakci S."/>
            <person name="Nalcaoglu A."/>
            <person name="Ceylan E."/>
            <person name="Kati H."/>
        </authorList>
    </citation>
    <scope>NUCLEOTIDE SEQUENCE [LARGE SCALE GENOMIC DNA]</scope>
    <source>
        <strain evidence="1 2">GK</strain>
    </source>
</reference>
<comment type="caution">
    <text evidence="1">The sequence shown here is derived from an EMBL/GenBank/DDBJ whole genome shotgun (WGS) entry which is preliminary data.</text>
</comment>
<proteinExistence type="predicted"/>
<gene>
    <name evidence="1" type="ORF">NCG91_02565</name>
</gene>